<evidence type="ECO:0000313" key="7">
    <source>
        <dbReference type="EMBL" id="KAK3190205.1"/>
    </source>
</evidence>
<evidence type="ECO:0000256" key="3">
    <source>
        <dbReference type="ARBA" id="ARBA00022833"/>
    </source>
</evidence>
<evidence type="ECO:0000256" key="5">
    <source>
        <dbReference type="SAM" id="MobiDB-lite"/>
    </source>
</evidence>
<dbReference type="EMBL" id="JANJYJ010000009">
    <property type="protein sequence ID" value="KAK3190205.1"/>
    <property type="molecule type" value="Genomic_DNA"/>
</dbReference>
<proteinExistence type="predicted"/>
<feature type="region of interest" description="Disordered" evidence="5">
    <location>
        <begin position="312"/>
        <end position="373"/>
    </location>
</feature>
<dbReference type="InterPro" id="IPR017907">
    <property type="entry name" value="Znf_RING_CS"/>
</dbReference>
<feature type="compositionally biased region" description="Basic and acidic residues" evidence="5">
    <location>
        <begin position="336"/>
        <end position="346"/>
    </location>
</feature>
<dbReference type="PANTHER" id="PTHR46293:SF3">
    <property type="entry name" value="E3 UBIQUITIN PROTEIN LIGASE DRIPH-RELATED"/>
    <property type="match status" value="1"/>
</dbReference>
<evidence type="ECO:0000256" key="2">
    <source>
        <dbReference type="ARBA" id="ARBA00022771"/>
    </source>
</evidence>
<keyword evidence="1" id="KW-0479">Metal-binding</keyword>
<dbReference type="PANTHER" id="PTHR46293">
    <property type="entry name" value="E3 UBIQUITIN PROTEIN LIGASE DRIP1"/>
    <property type="match status" value="1"/>
</dbReference>
<feature type="region of interest" description="Disordered" evidence="5">
    <location>
        <begin position="202"/>
        <end position="263"/>
    </location>
</feature>
<dbReference type="GO" id="GO:0004842">
    <property type="term" value="F:ubiquitin-protein transferase activity"/>
    <property type="evidence" value="ECO:0007669"/>
    <property type="project" value="InterPro"/>
</dbReference>
<keyword evidence="3" id="KW-0862">Zinc</keyword>
<dbReference type="Gene3D" id="3.30.40.10">
    <property type="entry name" value="Zinc/RING finger domain, C3HC4 (zinc finger)"/>
    <property type="match status" value="1"/>
</dbReference>
<dbReference type="PROSITE" id="PS50089">
    <property type="entry name" value="ZF_RING_2"/>
    <property type="match status" value="1"/>
</dbReference>
<feature type="compositionally biased region" description="Polar residues" evidence="5">
    <location>
        <begin position="203"/>
        <end position="214"/>
    </location>
</feature>
<evidence type="ECO:0000256" key="4">
    <source>
        <dbReference type="PROSITE-ProRule" id="PRU00175"/>
    </source>
</evidence>
<accession>A0AAD9ZTN8</accession>
<dbReference type="InterPro" id="IPR044807">
    <property type="entry name" value="DRIP1-like"/>
</dbReference>
<keyword evidence="8" id="KW-1185">Reference proteome</keyword>
<dbReference type="Pfam" id="PF13923">
    <property type="entry name" value="zf-C3HC4_2"/>
    <property type="match status" value="1"/>
</dbReference>
<dbReference type="SUPFAM" id="SSF57850">
    <property type="entry name" value="RING/U-box"/>
    <property type="match status" value="1"/>
</dbReference>
<evidence type="ECO:0000259" key="6">
    <source>
        <dbReference type="PROSITE" id="PS50089"/>
    </source>
</evidence>
<dbReference type="InterPro" id="IPR013083">
    <property type="entry name" value="Znf_RING/FYVE/PHD"/>
</dbReference>
<organism evidence="7 8">
    <name type="scientific">Dipteronia sinensis</name>
    <dbReference type="NCBI Taxonomy" id="43782"/>
    <lineage>
        <taxon>Eukaryota</taxon>
        <taxon>Viridiplantae</taxon>
        <taxon>Streptophyta</taxon>
        <taxon>Embryophyta</taxon>
        <taxon>Tracheophyta</taxon>
        <taxon>Spermatophyta</taxon>
        <taxon>Magnoliopsida</taxon>
        <taxon>eudicotyledons</taxon>
        <taxon>Gunneridae</taxon>
        <taxon>Pentapetalae</taxon>
        <taxon>rosids</taxon>
        <taxon>malvids</taxon>
        <taxon>Sapindales</taxon>
        <taxon>Sapindaceae</taxon>
        <taxon>Hippocastanoideae</taxon>
        <taxon>Acereae</taxon>
        <taxon>Dipteronia</taxon>
    </lineage>
</organism>
<name>A0AAD9ZTN8_9ROSI</name>
<dbReference type="CDD" id="cd16525">
    <property type="entry name" value="RING-HC_PCGF"/>
    <property type="match status" value="1"/>
</dbReference>
<evidence type="ECO:0000313" key="8">
    <source>
        <dbReference type="Proteomes" id="UP001281410"/>
    </source>
</evidence>
<keyword evidence="2 4" id="KW-0863">Zinc-finger</keyword>
<feature type="domain" description="RING-type" evidence="6">
    <location>
        <begin position="23"/>
        <end position="64"/>
    </location>
</feature>
<comment type="caution">
    <text evidence="7">The sequence shown here is derived from an EMBL/GenBank/DDBJ whole genome shotgun (WGS) entry which is preliminary data.</text>
</comment>
<gene>
    <name evidence="7" type="ORF">Dsin_029766</name>
</gene>
<dbReference type="SMART" id="SM00184">
    <property type="entry name" value="RING"/>
    <property type="match status" value="1"/>
</dbReference>
<evidence type="ECO:0000256" key="1">
    <source>
        <dbReference type="ARBA" id="ARBA00022723"/>
    </source>
</evidence>
<dbReference type="InterPro" id="IPR001841">
    <property type="entry name" value="Znf_RING"/>
</dbReference>
<dbReference type="PROSITE" id="PS00518">
    <property type="entry name" value="ZF_RING_1"/>
    <property type="match status" value="1"/>
</dbReference>
<dbReference type="Proteomes" id="UP001281410">
    <property type="component" value="Unassembled WGS sequence"/>
</dbReference>
<protein>
    <recommendedName>
        <fullName evidence="6">RING-type domain-containing protein</fullName>
    </recommendedName>
</protein>
<dbReference type="GO" id="GO:0008270">
    <property type="term" value="F:zinc ion binding"/>
    <property type="evidence" value="ECO:0007669"/>
    <property type="project" value="UniProtKB-KW"/>
</dbReference>
<sequence>MMTKNTSQVRKLNREKLEACMTCLLCQKLFTDATTISECLHTFCRKCIYDKIMENDLHSCPICNSDLGVAPLEKLRVDNNLQDLRSKIFPFKHHNTSAPEAVPSVQLRHTRKERSQTPSVIALPRPIGRRSKPVKDMEAHQASLSPPRTFSELAQNKRRVKIPFTAKTSEQQTPDKDTEVEIIQYGKAGLWKSLNSLVEVGSKTKSNKPNSQGTVAKPAVPDARDNETLPKSMAEEGGNASKVHGNENDAIPLPSGSAKPKRYQTKQRKTAVSEGLSVPAQAIVDTNSKRDERSSPITDVWKLLNSPVDPASEIKSNKSNSQETIVKPTVPDFCDNETRSKARVEEGGNASKVRGKENDAVPVPSGSMKPRRYQTRQRKTAASEGLSVPAQAIVDTNSKRDERSSPIWFSLVASKDQPRDAPLPQIPSSYLRIKDSSLPVSFIIKYIVKKLNLISENEVEISLWGEPLLSTMPLHTIASWYAQTTPSKERIRTTVGSSARDFVMVLRYSRKAPPPQT</sequence>
<dbReference type="AlphaFoldDB" id="A0AAD9ZTN8"/>
<reference evidence="7" key="1">
    <citation type="journal article" date="2023" name="Plant J.">
        <title>Genome sequences and population genomics provide insights into the demographic history, inbreeding, and mutation load of two 'living fossil' tree species of Dipteronia.</title>
        <authorList>
            <person name="Feng Y."/>
            <person name="Comes H.P."/>
            <person name="Chen J."/>
            <person name="Zhu S."/>
            <person name="Lu R."/>
            <person name="Zhang X."/>
            <person name="Li P."/>
            <person name="Qiu J."/>
            <person name="Olsen K.M."/>
            <person name="Qiu Y."/>
        </authorList>
    </citation>
    <scope>NUCLEOTIDE SEQUENCE</scope>
    <source>
        <strain evidence="7">NBL</strain>
    </source>
</reference>